<comment type="caution">
    <text evidence="2">The sequence shown here is derived from an EMBL/GenBank/DDBJ whole genome shotgun (WGS) entry which is preliminary data.</text>
</comment>
<dbReference type="InterPro" id="IPR011009">
    <property type="entry name" value="Kinase-like_dom_sf"/>
</dbReference>
<organism evidence="2 3">
    <name type="scientific">Saccharopolyspora rosea</name>
    <dbReference type="NCBI Taxonomy" id="524884"/>
    <lineage>
        <taxon>Bacteria</taxon>
        <taxon>Bacillati</taxon>
        <taxon>Actinomycetota</taxon>
        <taxon>Actinomycetes</taxon>
        <taxon>Pseudonocardiales</taxon>
        <taxon>Pseudonocardiaceae</taxon>
        <taxon>Saccharopolyspora</taxon>
    </lineage>
</organism>
<evidence type="ECO:0000313" key="3">
    <source>
        <dbReference type="Proteomes" id="UP001597018"/>
    </source>
</evidence>
<protein>
    <submittedName>
        <fullName evidence="2">Phosphotransferase family protein</fullName>
    </submittedName>
</protein>
<dbReference type="Pfam" id="PF01636">
    <property type="entry name" value="APH"/>
    <property type="match status" value="1"/>
</dbReference>
<dbReference type="InterPro" id="IPR002575">
    <property type="entry name" value="Aminoglycoside_PTrfase"/>
</dbReference>
<feature type="domain" description="Aminoglycoside phosphotransferase" evidence="1">
    <location>
        <begin position="27"/>
        <end position="269"/>
    </location>
</feature>
<accession>A0ABW3G483</accession>
<keyword evidence="3" id="KW-1185">Reference proteome</keyword>
<dbReference type="RefSeq" id="WP_263253172.1">
    <property type="nucleotide sequence ID" value="NZ_BAABLT010000039.1"/>
</dbReference>
<sequence length="310" mass="34977">MAEETDARKVRAAFEEACPGVRVDRMSPMAGGYTSAHWRFDTDEGPLLLKVPVRNSDPEHLRHLLVATRLAAEAGLPVVRFRSFVPHAHELGKPVLVLEFVDGEQASAAWTSLRAADRARISEEMGSLLGRLHAATGADRLTDALGGREVPSVAEEARNGLDEALGTLADVRIDGGWSRVRERVQKRVEDIGAVRPVLTHRDFYLDNVLVSGGSVRAVLDFEHARFSDQYSEFGKISELLFDWYPETRGPFLDGYRRWHEIDDGAWARIHAHCGLYNVVMCGYFARWEPELVPEYTTRIEQWLREDERRG</sequence>
<dbReference type="SUPFAM" id="SSF56112">
    <property type="entry name" value="Protein kinase-like (PK-like)"/>
    <property type="match status" value="1"/>
</dbReference>
<dbReference type="PANTHER" id="PTHR21310">
    <property type="entry name" value="AMINOGLYCOSIDE PHOSPHOTRANSFERASE-RELATED-RELATED"/>
    <property type="match status" value="1"/>
</dbReference>
<dbReference type="Proteomes" id="UP001597018">
    <property type="component" value="Unassembled WGS sequence"/>
</dbReference>
<reference evidence="3" key="1">
    <citation type="journal article" date="2019" name="Int. J. Syst. Evol. Microbiol.">
        <title>The Global Catalogue of Microorganisms (GCM) 10K type strain sequencing project: providing services to taxonomists for standard genome sequencing and annotation.</title>
        <authorList>
            <consortium name="The Broad Institute Genomics Platform"/>
            <consortium name="The Broad Institute Genome Sequencing Center for Infectious Disease"/>
            <person name="Wu L."/>
            <person name="Ma J."/>
        </authorList>
    </citation>
    <scope>NUCLEOTIDE SEQUENCE [LARGE SCALE GENOMIC DNA]</scope>
    <source>
        <strain evidence="3">CCUG 56401</strain>
    </source>
</reference>
<dbReference type="InterPro" id="IPR051678">
    <property type="entry name" value="AGP_Transferase"/>
</dbReference>
<dbReference type="EMBL" id="JBHTIW010000039">
    <property type="protein sequence ID" value="MFD0923669.1"/>
    <property type="molecule type" value="Genomic_DNA"/>
</dbReference>
<dbReference type="Gene3D" id="3.90.1200.10">
    <property type="match status" value="1"/>
</dbReference>
<gene>
    <name evidence="2" type="ORF">ACFQ16_28325</name>
</gene>
<evidence type="ECO:0000259" key="1">
    <source>
        <dbReference type="Pfam" id="PF01636"/>
    </source>
</evidence>
<proteinExistence type="predicted"/>
<evidence type="ECO:0000313" key="2">
    <source>
        <dbReference type="EMBL" id="MFD0923669.1"/>
    </source>
</evidence>
<name>A0ABW3G483_9PSEU</name>